<feature type="transmembrane region" description="Helical" evidence="1">
    <location>
        <begin position="79"/>
        <end position="101"/>
    </location>
</feature>
<dbReference type="STRING" id="767519.SAMN05216559_1767"/>
<accession>A0A1I6L0R6</accession>
<feature type="transmembrane region" description="Helical" evidence="1">
    <location>
        <begin position="25"/>
        <end position="56"/>
    </location>
</feature>
<gene>
    <name evidence="2" type="ORF">SAMN05216559_1767</name>
</gene>
<evidence type="ECO:0000256" key="1">
    <source>
        <dbReference type="SAM" id="Phobius"/>
    </source>
</evidence>
<name>A0A1I6L0R6_9EURY</name>
<evidence type="ECO:0008006" key="4">
    <source>
        <dbReference type="Google" id="ProtNLM"/>
    </source>
</evidence>
<reference evidence="2 3" key="1">
    <citation type="submission" date="2016-10" db="EMBL/GenBank/DDBJ databases">
        <authorList>
            <person name="de Groot N.N."/>
        </authorList>
    </citation>
    <scope>NUCLEOTIDE SEQUENCE [LARGE SCALE GENOMIC DNA]</scope>
    <source>
        <strain evidence="2 3">CGMCC 1.10457</strain>
    </source>
</reference>
<keyword evidence="1" id="KW-0812">Transmembrane</keyword>
<proteinExistence type="predicted"/>
<dbReference type="OrthoDB" id="307496at2157"/>
<dbReference type="Proteomes" id="UP000199062">
    <property type="component" value="Unassembled WGS sequence"/>
</dbReference>
<keyword evidence="1" id="KW-0472">Membrane</keyword>
<feature type="transmembrane region" description="Helical" evidence="1">
    <location>
        <begin position="159"/>
        <end position="186"/>
    </location>
</feature>
<evidence type="ECO:0000313" key="3">
    <source>
        <dbReference type="Proteomes" id="UP000199062"/>
    </source>
</evidence>
<keyword evidence="3" id="KW-1185">Reference proteome</keyword>
<feature type="transmembrane region" description="Helical" evidence="1">
    <location>
        <begin position="113"/>
        <end position="138"/>
    </location>
</feature>
<dbReference type="RefSeq" id="WP_089815985.1">
    <property type="nucleotide sequence ID" value="NZ_FOZK01000002.1"/>
</dbReference>
<sequence length="203" mass="21767">MVENASTSRLENGLSGTGAFIYDNIYWLVVLSLCWTIGSLFVVTIGPVTLGVYAAIRNLDSDRNRVEPRRVLGVVRRQFVPATVFGLLPPLFLGFSAGYFYSLAGGFTALKLGLALVTLYVGLYLSLVMIPTFVALSTGQHGEAALRTGVHWVAANPTVAMTMGIVTFGILLVSLAFTVAFVLLFAGTAFSVHVRIVDEIAES</sequence>
<dbReference type="EMBL" id="FOZK01000002">
    <property type="protein sequence ID" value="SFR97051.1"/>
    <property type="molecule type" value="Genomic_DNA"/>
</dbReference>
<keyword evidence="1" id="KW-1133">Transmembrane helix</keyword>
<dbReference type="AlphaFoldDB" id="A0A1I6L0R6"/>
<organism evidence="2 3">
    <name type="scientific">Halomicrobium zhouii</name>
    <dbReference type="NCBI Taxonomy" id="767519"/>
    <lineage>
        <taxon>Archaea</taxon>
        <taxon>Methanobacteriati</taxon>
        <taxon>Methanobacteriota</taxon>
        <taxon>Stenosarchaea group</taxon>
        <taxon>Halobacteria</taxon>
        <taxon>Halobacteriales</taxon>
        <taxon>Haloarculaceae</taxon>
        <taxon>Halomicrobium</taxon>
    </lineage>
</organism>
<protein>
    <recommendedName>
        <fullName evidence="4">DUF4013 domain-containing protein</fullName>
    </recommendedName>
</protein>
<evidence type="ECO:0000313" key="2">
    <source>
        <dbReference type="EMBL" id="SFR97051.1"/>
    </source>
</evidence>